<feature type="compositionally biased region" description="Polar residues" evidence="1">
    <location>
        <begin position="194"/>
        <end position="204"/>
    </location>
</feature>
<evidence type="ECO:0000313" key="2">
    <source>
        <dbReference type="EMBL" id="KAF2797848.1"/>
    </source>
</evidence>
<accession>A0A6A6XNU5</accession>
<sequence>MAGYSEDITQNFYNWKSLRDRFYVKPEEEACTAAALNNWNTAYGRGFFFANAFGCRRCSNETRLRVEWRPLCKRKGFSIHMMARPARMKAQQLLASVAAYVTHPANNLKLAIPQERRANMYDLDVPASSHRQAAGARDEVVNELEPRSRFDTTYRQRDLWIQLQPLDHVEQIRNGNEMNGRAKGHMDEKEGRTGKTSLQTTNRTCCLKRVDGNTRPAESRSTQSSLQEAPNPRVNSPTAPTKSHDNEPQNEKPGSDELPGLGKRNGNSFVQKEHASMLVSTRRWYSTTSSRNTRLSHVGEDGSQGQALQQDGCAREEDTPNRAFHRWQKPGRLVGRPPQGWPALASLACRAPQSAVSTAFIDSWDWGLRRSRQKIQTSPTYERAFTDMTRPVYDIQRIAGGISSFLKFDAEDW</sequence>
<dbReference type="Proteomes" id="UP000799757">
    <property type="component" value="Unassembled WGS sequence"/>
</dbReference>
<evidence type="ECO:0000256" key="1">
    <source>
        <dbReference type="SAM" id="MobiDB-lite"/>
    </source>
</evidence>
<dbReference type="AlphaFoldDB" id="A0A6A6XNU5"/>
<keyword evidence="3" id="KW-1185">Reference proteome</keyword>
<feature type="region of interest" description="Disordered" evidence="1">
    <location>
        <begin position="171"/>
        <end position="267"/>
    </location>
</feature>
<reference evidence="2" key="1">
    <citation type="journal article" date="2020" name="Stud. Mycol.">
        <title>101 Dothideomycetes genomes: a test case for predicting lifestyles and emergence of pathogens.</title>
        <authorList>
            <person name="Haridas S."/>
            <person name="Albert R."/>
            <person name="Binder M."/>
            <person name="Bloem J."/>
            <person name="Labutti K."/>
            <person name="Salamov A."/>
            <person name="Andreopoulos B."/>
            <person name="Baker S."/>
            <person name="Barry K."/>
            <person name="Bills G."/>
            <person name="Bluhm B."/>
            <person name="Cannon C."/>
            <person name="Castanera R."/>
            <person name="Culley D."/>
            <person name="Daum C."/>
            <person name="Ezra D."/>
            <person name="Gonzalez J."/>
            <person name="Henrissat B."/>
            <person name="Kuo A."/>
            <person name="Liang C."/>
            <person name="Lipzen A."/>
            <person name="Lutzoni F."/>
            <person name="Magnuson J."/>
            <person name="Mondo S."/>
            <person name="Nolan M."/>
            <person name="Ohm R."/>
            <person name="Pangilinan J."/>
            <person name="Park H.-J."/>
            <person name="Ramirez L."/>
            <person name="Alfaro M."/>
            <person name="Sun H."/>
            <person name="Tritt A."/>
            <person name="Yoshinaga Y."/>
            <person name="Zwiers L.-H."/>
            <person name="Turgeon B."/>
            <person name="Goodwin S."/>
            <person name="Spatafora J."/>
            <person name="Crous P."/>
            <person name="Grigoriev I."/>
        </authorList>
    </citation>
    <scope>NUCLEOTIDE SEQUENCE</scope>
    <source>
        <strain evidence="2">CBS 109.77</strain>
    </source>
</reference>
<dbReference type="EMBL" id="MU001797">
    <property type="protein sequence ID" value="KAF2797848.1"/>
    <property type="molecule type" value="Genomic_DNA"/>
</dbReference>
<protein>
    <submittedName>
        <fullName evidence="2">Uncharacterized protein</fullName>
    </submittedName>
</protein>
<organism evidence="2 3">
    <name type="scientific">Melanomma pulvis-pyrius CBS 109.77</name>
    <dbReference type="NCBI Taxonomy" id="1314802"/>
    <lineage>
        <taxon>Eukaryota</taxon>
        <taxon>Fungi</taxon>
        <taxon>Dikarya</taxon>
        <taxon>Ascomycota</taxon>
        <taxon>Pezizomycotina</taxon>
        <taxon>Dothideomycetes</taxon>
        <taxon>Pleosporomycetidae</taxon>
        <taxon>Pleosporales</taxon>
        <taxon>Melanommataceae</taxon>
        <taxon>Melanomma</taxon>
    </lineage>
</organism>
<proteinExistence type="predicted"/>
<feature type="compositionally biased region" description="Basic and acidic residues" evidence="1">
    <location>
        <begin position="184"/>
        <end position="193"/>
    </location>
</feature>
<feature type="compositionally biased region" description="Polar residues" evidence="1">
    <location>
        <begin position="219"/>
        <end position="241"/>
    </location>
</feature>
<evidence type="ECO:0000313" key="3">
    <source>
        <dbReference type="Proteomes" id="UP000799757"/>
    </source>
</evidence>
<gene>
    <name evidence="2" type="ORF">K505DRAFT_333965</name>
</gene>
<name>A0A6A6XNU5_9PLEO</name>
<feature type="compositionally biased region" description="Basic and acidic residues" evidence="1">
    <location>
        <begin position="242"/>
        <end position="255"/>
    </location>
</feature>